<dbReference type="EMBL" id="PZQS01000007">
    <property type="protein sequence ID" value="PVD27154.1"/>
    <property type="molecule type" value="Genomic_DNA"/>
</dbReference>
<feature type="region of interest" description="Disordered" evidence="6">
    <location>
        <begin position="783"/>
        <end position="812"/>
    </location>
</feature>
<keyword evidence="4" id="KW-0325">Glycoprotein</keyword>
<dbReference type="GO" id="GO:0050839">
    <property type="term" value="F:cell adhesion molecule binding"/>
    <property type="evidence" value="ECO:0007669"/>
    <property type="project" value="TreeGrafter"/>
</dbReference>
<dbReference type="STRING" id="400727.A0A2T7P160"/>
<feature type="region of interest" description="Disordered" evidence="6">
    <location>
        <begin position="824"/>
        <end position="843"/>
    </location>
</feature>
<keyword evidence="10" id="KW-1185">Reference proteome</keyword>
<gene>
    <name evidence="9" type="ORF">C0Q70_12308</name>
</gene>
<dbReference type="SUPFAM" id="SSF48726">
    <property type="entry name" value="Immunoglobulin"/>
    <property type="match status" value="1"/>
</dbReference>
<dbReference type="Proteomes" id="UP000245119">
    <property type="component" value="Linkage Group LG7"/>
</dbReference>
<accession>A0A2T7P160</accession>
<sequence>MSAIAHEDIVLQWLQNTVNLIGVEFTCPTFRDGHNIVSCKINKTAVEAADCKSGLQKEFMHESRSSSVTTHVPEQDVRFVEVESAPDEKHTLNYKLPQAQDVEAATCLQEISDTEHFCFFFWVCHSSRGLYTARITDIHKTTMIIKPENSKKVYDDVELVNGRLECSNEDDLAGCGLNLVDPPANVSCKATNSSWSINVSCVIGSVYSSRKIYTCSLIRTQASKNETLENVTMVTSQTSEKITKSEVKVSGFCHFNTTLPTEEGHYGFIVSFSPGARNCMTDNKQFTVERPRSPAASCGPQPYVLEHTTLTCTCYTSSLGQPEGYLRWVSGNQTNQGTVVKQQQLPSKELRYNLTLSDHNNTWFRCDVFWGTEEIQGENYTASVGYLPTIKRLAVNGDEKNQTVKEGDQVKITCESESRPTPNVFIRNIDNDTVVVNDSSHLNYTFIARCKDTATYQCSASNELSPQSDVTTSPRIMIDVNCSIHVAYRLPRSFSSTLLGTVKSGSEIQELRFDVIAYPAPHRYEAWLVSKVINNSEPSFRDVQGSELNVTCEASKQYRYLSKCSLTIIGISSRSDDFYKVQVINEHGGENFTVEISDVAPGDSKFYNLAVIYGVVCLIAIIFVSAVLIVVIRKLKKSKGDQSSQTPGETHQTPLDSAQLKVQPLESNFTADTSGLVPCQMPVYAVVDKTRKKTACQPEYIAEAADEREEGRRNAAQGVSVSNSRLPDNTESEYAVLEMSRGKTSARHDKDYKHKKQEFRTNAMQGILADDDDFKIYDHLTTQPLSPQQDCNTRRDIPCPASHSHAEDDGSWATDDLMYLTSSCDVSYDAKRPPPPRPKERKY</sequence>
<organism evidence="9 10">
    <name type="scientific">Pomacea canaliculata</name>
    <name type="common">Golden apple snail</name>
    <dbReference type="NCBI Taxonomy" id="400727"/>
    <lineage>
        <taxon>Eukaryota</taxon>
        <taxon>Metazoa</taxon>
        <taxon>Spiralia</taxon>
        <taxon>Lophotrochozoa</taxon>
        <taxon>Mollusca</taxon>
        <taxon>Gastropoda</taxon>
        <taxon>Caenogastropoda</taxon>
        <taxon>Architaenioglossa</taxon>
        <taxon>Ampullarioidea</taxon>
        <taxon>Ampullariidae</taxon>
        <taxon>Pomacea</taxon>
    </lineage>
</organism>
<reference evidence="9 10" key="1">
    <citation type="submission" date="2018-04" db="EMBL/GenBank/DDBJ databases">
        <title>The genome of golden apple snail Pomacea canaliculata provides insight into stress tolerance and invasive adaptation.</title>
        <authorList>
            <person name="Liu C."/>
            <person name="Liu B."/>
            <person name="Ren Y."/>
            <person name="Zhang Y."/>
            <person name="Wang H."/>
            <person name="Li S."/>
            <person name="Jiang F."/>
            <person name="Yin L."/>
            <person name="Zhang G."/>
            <person name="Qian W."/>
            <person name="Fan W."/>
        </authorList>
    </citation>
    <scope>NUCLEOTIDE SEQUENCE [LARGE SCALE GENOMIC DNA]</scope>
    <source>
        <strain evidence="9">SZHN2017</strain>
        <tissue evidence="9">Muscle</tissue>
    </source>
</reference>
<keyword evidence="5" id="KW-0393">Immunoglobulin domain</keyword>
<keyword evidence="2 7" id="KW-0472">Membrane</keyword>
<evidence type="ECO:0000313" key="9">
    <source>
        <dbReference type="EMBL" id="PVD27154.1"/>
    </source>
</evidence>
<comment type="subcellular location">
    <subcellularLocation>
        <location evidence="1">Membrane</location>
        <topology evidence="1">Single-pass type I membrane protein</topology>
    </subcellularLocation>
</comment>
<feature type="transmembrane region" description="Helical" evidence="7">
    <location>
        <begin position="606"/>
        <end position="632"/>
    </location>
</feature>
<dbReference type="GO" id="GO:0005886">
    <property type="term" value="C:plasma membrane"/>
    <property type="evidence" value="ECO:0007669"/>
    <property type="project" value="TreeGrafter"/>
</dbReference>
<evidence type="ECO:0000256" key="6">
    <source>
        <dbReference type="SAM" id="MobiDB-lite"/>
    </source>
</evidence>
<dbReference type="PROSITE" id="PS50835">
    <property type="entry name" value="IG_LIKE"/>
    <property type="match status" value="2"/>
</dbReference>
<feature type="domain" description="Ig-like" evidence="8">
    <location>
        <begin position="291"/>
        <end position="368"/>
    </location>
</feature>
<dbReference type="InterPro" id="IPR036179">
    <property type="entry name" value="Ig-like_dom_sf"/>
</dbReference>
<protein>
    <recommendedName>
        <fullName evidence="8">Ig-like domain-containing protein</fullName>
    </recommendedName>
</protein>
<evidence type="ECO:0000256" key="7">
    <source>
        <dbReference type="SAM" id="Phobius"/>
    </source>
</evidence>
<dbReference type="OrthoDB" id="6216938at2759"/>
<feature type="compositionally biased region" description="Polar residues" evidence="6">
    <location>
        <begin position="717"/>
        <end position="727"/>
    </location>
</feature>
<keyword evidence="3" id="KW-1015">Disulfide bond</keyword>
<dbReference type="PANTHER" id="PTHR11640:SF164">
    <property type="entry name" value="MAM DOMAIN-CONTAINING GLYCOSYLPHOSPHATIDYLINOSITOL ANCHOR PROTEIN 1"/>
    <property type="match status" value="1"/>
</dbReference>
<evidence type="ECO:0000256" key="4">
    <source>
        <dbReference type="ARBA" id="ARBA00023180"/>
    </source>
</evidence>
<evidence type="ECO:0000259" key="8">
    <source>
        <dbReference type="PROSITE" id="PS50835"/>
    </source>
</evidence>
<dbReference type="Gene3D" id="2.60.40.10">
    <property type="entry name" value="Immunoglobulins"/>
    <property type="match status" value="1"/>
</dbReference>
<dbReference type="SMART" id="SM00409">
    <property type="entry name" value="IG"/>
    <property type="match status" value="2"/>
</dbReference>
<keyword evidence="7" id="KW-0812">Transmembrane</keyword>
<feature type="region of interest" description="Disordered" evidence="6">
    <location>
        <begin position="707"/>
        <end position="727"/>
    </location>
</feature>
<evidence type="ECO:0000256" key="5">
    <source>
        <dbReference type="ARBA" id="ARBA00023319"/>
    </source>
</evidence>
<evidence type="ECO:0000256" key="1">
    <source>
        <dbReference type="ARBA" id="ARBA00004479"/>
    </source>
</evidence>
<dbReference type="InterPro" id="IPR003599">
    <property type="entry name" value="Ig_sub"/>
</dbReference>
<dbReference type="GO" id="GO:0098609">
    <property type="term" value="P:cell-cell adhesion"/>
    <property type="evidence" value="ECO:0007669"/>
    <property type="project" value="TreeGrafter"/>
</dbReference>
<evidence type="ECO:0000256" key="3">
    <source>
        <dbReference type="ARBA" id="ARBA00023157"/>
    </source>
</evidence>
<dbReference type="AlphaFoldDB" id="A0A2T7P160"/>
<proteinExistence type="predicted"/>
<comment type="caution">
    <text evidence="9">The sequence shown here is derived from an EMBL/GenBank/DDBJ whole genome shotgun (WGS) entry which is preliminary data.</text>
</comment>
<keyword evidence="7" id="KW-1133">Transmembrane helix</keyword>
<dbReference type="GO" id="GO:0005911">
    <property type="term" value="C:cell-cell junction"/>
    <property type="evidence" value="ECO:0007669"/>
    <property type="project" value="TreeGrafter"/>
</dbReference>
<evidence type="ECO:0000313" key="10">
    <source>
        <dbReference type="Proteomes" id="UP000245119"/>
    </source>
</evidence>
<evidence type="ECO:0000256" key="2">
    <source>
        <dbReference type="ARBA" id="ARBA00023136"/>
    </source>
</evidence>
<feature type="domain" description="Ig-like" evidence="8">
    <location>
        <begin position="388"/>
        <end position="471"/>
    </location>
</feature>
<dbReference type="InterPro" id="IPR007110">
    <property type="entry name" value="Ig-like_dom"/>
</dbReference>
<dbReference type="PANTHER" id="PTHR11640">
    <property type="entry name" value="NEPHRIN"/>
    <property type="match status" value="1"/>
</dbReference>
<dbReference type="InterPro" id="IPR013783">
    <property type="entry name" value="Ig-like_fold"/>
</dbReference>
<dbReference type="InterPro" id="IPR051275">
    <property type="entry name" value="Cell_adhesion_signaling"/>
</dbReference>
<name>A0A2T7P160_POMCA</name>